<keyword evidence="2" id="KW-1185">Reference proteome</keyword>
<comment type="caution">
    <text evidence="1">The sequence shown here is derived from an EMBL/GenBank/DDBJ whole genome shotgun (WGS) entry which is preliminary data.</text>
</comment>
<accession>A0ACA9YG34</accession>
<sequence>MISRSILRGKNWAPLSITRVARRNFTVDVQTVVTTMTESFQAFHEFSGIPWWALIPISTITLRSLWTLPLSILQRKRLQKQAEYRPLIEGTKPILRSTLGKHVQKAKDKKEDIDTSDIVKVLKSQVPVAKLRYEDIIIFSAKETKRRKDALFKKHGIQTWKNFMLPLFQVPLWVTMSMTIRNLTGWLSWDNSRNKALDPSLHNEGFLWINDLTEADPMHIAPIVVGIASLLNIEWNTRTLELSMLSKRDNLRPTLTSALANTSKIMVIFLMGISMYAPSALSLYWITSQIYSLVQNVLLDLIYPIKYSPKSRIKSKPNDNNDASDIVNRS</sequence>
<proteinExistence type="predicted"/>
<organism evidence="1 2">
    <name type="scientific">[Candida] jaroonii</name>
    <dbReference type="NCBI Taxonomy" id="467808"/>
    <lineage>
        <taxon>Eukaryota</taxon>
        <taxon>Fungi</taxon>
        <taxon>Dikarya</taxon>
        <taxon>Ascomycota</taxon>
        <taxon>Saccharomycotina</taxon>
        <taxon>Pichiomycetes</taxon>
        <taxon>Debaryomycetaceae</taxon>
        <taxon>Yamadazyma</taxon>
    </lineage>
</organism>
<dbReference type="Proteomes" id="UP001152531">
    <property type="component" value="Unassembled WGS sequence"/>
</dbReference>
<gene>
    <name evidence="1" type="ORF">CLIB1444_18S01244</name>
</gene>
<evidence type="ECO:0000313" key="1">
    <source>
        <dbReference type="EMBL" id="CAH6723691.1"/>
    </source>
</evidence>
<protein>
    <submittedName>
        <fullName evidence="1">Cytochrome c oxidase assembly protein Cox18p, mitochondrial</fullName>
    </submittedName>
</protein>
<evidence type="ECO:0000313" key="2">
    <source>
        <dbReference type="Proteomes" id="UP001152531"/>
    </source>
</evidence>
<dbReference type="EMBL" id="CALSDN010000018">
    <property type="protein sequence ID" value="CAH6723691.1"/>
    <property type="molecule type" value="Genomic_DNA"/>
</dbReference>
<reference evidence="1" key="1">
    <citation type="submission" date="2022-06" db="EMBL/GenBank/DDBJ databases">
        <authorList>
            <person name="Legras J.-L."/>
            <person name="Devillers H."/>
            <person name="Grondin C."/>
        </authorList>
    </citation>
    <scope>NUCLEOTIDE SEQUENCE</scope>
    <source>
        <strain evidence="1">CLIB 1444</strain>
    </source>
</reference>
<name>A0ACA9YG34_9ASCO</name>